<evidence type="ECO:0000313" key="7">
    <source>
        <dbReference type="Proteomes" id="UP000177745"/>
    </source>
</evidence>
<evidence type="ECO:0000256" key="2">
    <source>
        <dbReference type="ARBA" id="ARBA00008854"/>
    </source>
</evidence>
<dbReference type="PANTHER" id="PTHR34478">
    <property type="entry name" value="PROTEIN LEMA"/>
    <property type="match status" value="1"/>
</dbReference>
<keyword evidence="4" id="KW-1133">Transmembrane helix</keyword>
<dbReference type="InterPro" id="IPR007156">
    <property type="entry name" value="MamQ_LemA"/>
</dbReference>
<dbReference type="Proteomes" id="UP000177745">
    <property type="component" value="Unassembled WGS sequence"/>
</dbReference>
<dbReference type="SUPFAM" id="SSF140478">
    <property type="entry name" value="LemA-like"/>
    <property type="match status" value="1"/>
</dbReference>
<accession>A0A1F8H8Z9</accession>
<evidence type="ECO:0000256" key="3">
    <source>
        <dbReference type="ARBA" id="ARBA00022692"/>
    </source>
</evidence>
<keyword evidence="3" id="KW-0812">Transmembrane</keyword>
<evidence type="ECO:0000256" key="1">
    <source>
        <dbReference type="ARBA" id="ARBA00004167"/>
    </source>
</evidence>
<dbReference type="InterPro" id="IPR023353">
    <property type="entry name" value="LemA-like_dom_sf"/>
</dbReference>
<sequence length="184" mass="21077">MNKFTWIILGVIAVLVLYSWSLYNGLVKADENITGQWAQVETQYQRRFDLIPNLINSVKGIMNQEKQIFGDLADARTRYAGAENVDDKVKAANNMESSFGRLVVVMENYPQLRSSETVLTLMAQLEGAENRISVERSRFNDAIKSFNTTIKRFPVNIFVRFYGFNERPYFESQPGTEKVPGVNF</sequence>
<evidence type="ECO:0000313" key="6">
    <source>
        <dbReference type="EMBL" id="OGN33369.1"/>
    </source>
</evidence>
<proteinExistence type="inferred from homology"/>
<name>A0A1F8H8Z9_9BACT</name>
<keyword evidence="5" id="KW-0472">Membrane</keyword>
<comment type="caution">
    <text evidence="6">The sequence shown here is derived from an EMBL/GenBank/DDBJ whole genome shotgun (WGS) entry which is preliminary data.</text>
</comment>
<evidence type="ECO:0000256" key="4">
    <source>
        <dbReference type="ARBA" id="ARBA00022989"/>
    </source>
</evidence>
<dbReference type="EMBL" id="MGKY01000018">
    <property type="protein sequence ID" value="OGN33369.1"/>
    <property type="molecule type" value="Genomic_DNA"/>
</dbReference>
<evidence type="ECO:0000256" key="5">
    <source>
        <dbReference type="ARBA" id="ARBA00023136"/>
    </source>
</evidence>
<dbReference type="Gene3D" id="1.20.1440.20">
    <property type="entry name" value="LemA-like domain"/>
    <property type="match status" value="1"/>
</dbReference>
<dbReference type="PANTHER" id="PTHR34478:SF2">
    <property type="entry name" value="MEMBRANE PROTEIN"/>
    <property type="match status" value="1"/>
</dbReference>
<comment type="similarity">
    <text evidence="2">Belongs to the LemA family.</text>
</comment>
<dbReference type="Pfam" id="PF04011">
    <property type="entry name" value="LemA"/>
    <property type="match status" value="1"/>
</dbReference>
<organism evidence="6 7">
    <name type="scientific">Candidatus Yanofskybacteria bacterium RIFCSPLOWO2_12_FULL_43_11b</name>
    <dbReference type="NCBI Taxonomy" id="1802710"/>
    <lineage>
        <taxon>Bacteria</taxon>
        <taxon>Candidatus Yanofskyibacteriota</taxon>
    </lineage>
</organism>
<dbReference type="GO" id="GO:0016020">
    <property type="term" value="C:membrane"/>
    <property type="evidence" value="ECO:0007669"/>
    <property type="project" value="UniProtKB-SubCell"/>
</dbReference>
<comment type="subcellular location">
    <subcellularLocation>
        <location evidence="1">Membrane</location>
        <topology evidence="1">Single-pass membrane protein</topology>
    </subcellularLocation>
</comment>
<protein>
    <submittedName>
        <fullName evidence="6">LemA family protein</fullName>
    </submittedName>
</protein>
<gene>
    <name evidence="6" type="ORF">A3G51_00965</name>
</gene>
<reference evidence="6 7" key="1">
    <citation type="journal article" date="2016" name="Nat. Commun.">
        <title>Thousands of microbial genomes shed light on interconnected biogeochemical processes in an aquifer system.</title>
        <authorList>
            <person name="Anantharaman K."/>
            <person name="Brown C.T."/>
            <person name="Hug L.A."/>
            <person name="Sharon I."/>
            <person name="Castelle C.J."/>
            <person name="Probst A.J."/>
            <person name="Thomas B.C."/>
            <person name="Singh A."/>
            <person name="Wilkins M.J."/>
            <person name="Karaoz U."/>
            <person name="Brodie E.L."/>
            <person name="Williams K.H."/>
            <person name="Hubbard S.S."/>
            <person name="Banfield J.F."/>
        </authorList>
    </citation>
    <scope>NUCLEOTIDE SEQUENCE [LARGE SCALE GENOMIC DNA]</scope>
</reference>
<dbReference type="AlphaFoldDB" id="A0A1F8H8Z9"/>